<dbReference type="PATRIC" id="fig|1263868.3.peg.2142"/>
<evidence type="ECO:0000313" key="2">
    <source>
        <dbReference type="Proteomes" id="UP000011996"/>
    </source>
</evidence>
<reference evidence="1 2" key="1">
    <citation type="journal article" date="2013" name="Mar. Genomics">
        <title>Expression of sulfatases in Rhodopirellula baltica and the diversity of sulfatases in the genus Rhodopirellula.</title>
        <authorList>
            <person name="Wegner C.E."/>
            <person name="Richter-Heitmann T."/>
            <person name="Klindworth A."/>
            <person name="Klockow C."/>
            <person name="Richter M."/>
            <person name="Achstetter T."/>
            <person name="Glockner F.O."/>
            <person name="Harder J."/>
        </authorList>
    </citation>
    <scope>NUCLEOTIDE SEQUENCE [LARGE SCALE GENOMIC DNA]</scope>
    <source>
        <strain evidence="1 2">SH398</strain>
    </source>
</reference>
<accession>M5SIM4</accession>
<dbReference type="STRING" id="1263868.RESH_01979"/>
<comment type="caution">
    <text evidence="1">The sequence shown here is derived from an EMBL/GenBank/DDBJ whole genome shotgun (WGS) entry which is preliminary data.</text>
</comment>
<sequence>MDAAADQGLVTIIVVGLSVQRGNRLSHQRESFRRPSMLRLRVWVKIRIRVSHSETLR</sequence>
<dbReference type="AlphaFoldDB" id="M5SIM4"/>
<gene>
    <name evidence="1" type="ORF">RESH_01979</name>
</gene>
<dbReference type="Proteomes" id="UP000011996">
    <property type="component" value="Unassembled WGS sequence"/>
</dbReference>
<dbReference type="EMBL" id="ANOF01000063">
    <property type="protein sequence ID" value="EMI27577.1"/>
    <property type="molecule type" value="Genomic_DNA"/>
</dbReference>
<evidence type="ECO:0000313" key="1">
    <source>
        <dbReference type="EMBL" id="EMI27577.1"/>
    </source>
</evidence>
<proteinExistence type="predicted"/>
<name>M5SIM4_9BACT</name>
<protein>
    <submittedName>
        <fullName evidence="1">Uncharacterized protein</fullName>
    </submittedName>
</protein>
<organism evidence="1 2">
    <name type="scientific">Rhodopirellula europaea SH398</name>
    <dbReference type="NCBI Taxonomy" id="1263868"/>
    <lineage>
        <taxon>Bacteria</taxon>
        <taxon>Pseudomonadati</taxon>
        <taxon>Planctomycetota</taxon>
        <taxon>Planctomycetia</taxon>
        <taxon>Pirellulales</taxon>
        <taxon>Pirellulaceae</taxon>
        <taxon>Rhodopirellula</taxon>
    </lineage>
</organism>